<keyword evidence="4" id="KW-1185">Reference proteome</keyword>
<feature type="coiled-coil region" evidence="1">
    <location>
        <begin position="220"/>
        <end position="247"/>
    </location>
</feature>
<dbReference type="OrthoDB" id="3565453at2759"/>
<dbReference type="GeneID" id="43599206"/>
<feature type="coiled-coil region" evidence="1">
    <location>
        <begin position="53"/>
        <end position="119"/>
    </location>
</feature>
<gene>
    <name evidence="3" type="ORF">BP5553_06357</name>
</gene>
<name>A0A370TJQ0_9HELO</name>
<comment type="caution">
    <text evidence="3">The sequence shown here is derived from an EMBL/GenBank/DDBJ whole genome shotgun (WGS) entry which is preliminary data.</text>
</comment>
<dbReference type="RefSeq" id="XP_031868401.1">
    <property type="nucleotide sequence ID" value="XM_032014980.1"/>
</dbReference>
<keyword evidence="1" id="KW-0175">Coiled coil</keyword>
<sequence>MRPHPSNRTEVPPGLPPSLFAQVIQPQHYKQQSLYEAHLEGQPSTPSYPYIPSQNDSAQLENLTRQLDSARQTASNLSKENAKLKNDFQNEQRRLFADNEKLKRSLVEAQTERENGQDALDKMLMDLMTTQQELEEKTLILAQKEADNSSAVLMKEKEDEWREKEQHMMSLLASKEMAVSQLETQQRESQQMMAQQTISQQEVEELRMSLAAKDDMISHMQATRHQYQELESKYNALAQKTQLLNELLAAKDARNTQISSKITTSKASPKDPSHQDPDNEVRRLIESQAAELEQSRPMLNFFKKNSEGLSREVKDLGAKVRELQDDLMSKDQEIEGFKARARGFGDREGSWGGR</sequence>
<organism evidence="3 4">
    <name type="scientific">Venustampulla echinocandica</name>
    <dbReference type="NCBI Taxonomy" id="2656787"/>
    <lineage>
        <taxon>Eukaryota</taxon>
        <taxon>Fungi</taxon>
        <taxon>Dikarya</taxon>
        <taxon>Ascomycota</taxon>
        <taxon>Pezizomycotina</taxon>
        <taxon>Leotiomycetes</taxon>
        <taxon>Helotiales</taxon>
        <taxon>Pleuroascaceae</taxon>
        <taxon>Venustampulla</taxon>
    </lineage>
</organism>
<evidence type="ECO:0000256" key="2">
    <source>
        <dbReference type="SAM" id="MobiDB-lite"/>
    </source>
</evidence>
<feature type="compositionally biased region" description="Basic and acidic residues" evidence="2">
    <location>
        <begin position="268"/>
        <end position="279"/>
    </location>
</feature>
<dbReference type="Proteomes" id="UP000254866">
    <property type="component" value="Unassembled WGS sequence"/>
</dbReference>
<proteinExistence type="predicted"/>
<accession>A0A370TJQ0</accession>
<evidence type="ECO:0000256" key="1">
    <source>
        <dbReference type="SAM" id="Coils"/>
    </source>
</evidence>
<feature type="coiled-coil region" evidence="1">
    <location>
        <begin position="306"/>
        <end position="340"/>
    </location>
</feature>
<evidence type="ECO:0000313" key="3">
    <source>
        <dbReference type="EMBL" id="RDL35745.1"/>
    </source>
</evidence>
<feature type="region of interest" description="Disordered" evidence="2">
    <location>
        <begin position="259"/>
        <end position="279"/>
    </location>
</feature>
<evidence type="ECO:0000313" key="4">
    <source>
        <dbReference type="Proteomes" id="UP000254866"/>
    </source>
</evidence>
<dbReference type="AlphaFoldDB" id="A0A370TJQ0"/>
<protein>
    <submittedName>
        <fullName evidence="3">Uncharacterized protein</fullName>
    </submittedName>
</protein>
<dbReference type="EMBL" id="NPIC01000005">
    <property type="protein sequence ID" value="RDL35745.1"/>
    <property type="molecule type" value="Genomic_DNA"/>
</dbReference>
<reference evidence="3 4" key="1">
    <citation type="journal article" date="2018" name="IMA Fungus">
        <title>IMA Genome-F 9: Draft genome sequence of Annulohypoxylon stygium, Aspergillus mulundensis, Berkeleyomyces basicola (syn. Thielaviopsis basicola), Ceratocystis smalleyi, two Cercospora beticola strains, Coleophoma cylindrospora, Fusarium fracticaudum, Phialophora cf. hyalina, and Morchella septimelata.</title>
        <authorList>
            <person name="Wingfield B.D."/>
            <person name="Bills G.F."/>
            <person name="Dong Y."/>
            <person name="Huang W."/>
            <person name="Nel W.J."/>
            <person name="Swalarsk-Parry B.S."/>
            <person name="Vaghefi N."/>
            <person name="Wilken P.M."/>
            <person name="An Z."/>
            <person name="de Beer Z.W."/>
            <person name="De Vos L."/>
            <person name="Chen L."/>
            <person name="Duong T.A."/>
            <person name="Gao Y."/>
            <person name="Hammerbacher A."/>
            <person name="Kikkert J.R."/>
            <person name="Li Y."/>
            <person name="Li H."/>
            <person name="Li K."/>
            <person name="Li Q."/>
            <person name="Liu X."/>
            <person name="Ma X."/>
            <person name="Naidoo K."/>
            <person name="Pethybridge S.J."/>
            <person name="Sun J."/>
            <person name="Steenkamp E.T."/>
            <person name="van der Nest M.A."/>
            <person name="van Wyk S."/>
            <person name="Wingfield M.J."/>
            <person name="Xiong C."/>
            <person name="Yue Q."/>
            <person name="Zhang X."/>
        </authorList>
    </citation>
    <scope>NUCLEOTIDE SEQUENCE [LARGE SCALE GENOMIC DNA]</scope>
    <source>
        <strain evidence="3 4">BP 5553</strain>
    </source>
</reference>